<sequence>MKCIENQLKKARPGTVLSIVSNGITQTIIFVRKTNQCVIGTTMDGRIVSINIASIELILFPFIDTNPVPSPPVCSQYIIDTVFPVSIDCQGSFRVSARCTDTSDSPPLAGVIFSFQSSQPSAITFTPNPAVTDATGLAVGTIRSTTTGNILISGEANYNGIIKSFIFGPVSVVQCP</sequence>
<reference evidence="1" key="1">
    <citation type="submission" date="2023-07" db="EMBL/GenBank/DDBJ databases">
        <title>Fictibacillus sp. isolated from freshwater pond.</title>
        <authorList>
            <person name="Kirdat K."/>
            <person name="Bhat A."/>
            <person name="Mourya A."/>
            <person name="Yadav A."/>
        </authorList>
    </citation>
    <scope>NUCLEOTIDE SEQUENCE</scope>
    <source>
        <strain evidence="1">NE201</strain>
    </source>
</reference>
<dbReference type="RefSeq" id="WP_301166128.1">
    <property type="nucleotide sequence ID" value="NZ_JAUHTR010000005.1"/>
</dbReference>
<evidence type="ECO:0008006" key="3">
    <source>
        <dbReference type="Google" id="ProtNLM"/>
    </source>
</evidence>
<dbReference type="EMBL" id="JAUHTR010000005">
    <property type="protein sequence ID" value="MDN4525088.1"/>
    <property type="molecule type" value="Genomic_DNA"/>
</dbReference>
<gene>
    <name evidence="1" type="ORF">QYB97_11400</name>
</gene>
<proteinExistence type="predicted"/>
<dbReference type="Gene3D" id="2.60.40.10">
    <property type="entry name" value="Immunoglobulins"/>
    <property type="match status" value="1"/>
</dbReference>
<comment type="caution">
    <text evidence="1">The sequence shown here is derived from an EMBL/GenBank/DDBJ whole genome shotgun (WGS) entry which is preliminary data.</text>
</comment>
<dbReference type="SUPFAM" id="SSF49373">
    <property type="entry name" value="Invasin/intimin cell-adhesion fragments"/>
    <property type="match status" value="1"/>
</dbReference>
<dbReference type="InterPro" id="IPR013783">
    <property type="entry name" value="Ig-like_fold"/>
</dbReference>
<evidence type="ECO:0000313" key="2">
    <source>
        <dbReference type="Proteomes" id="UP001172721"/>
    </source>
</evidence>
<accession>A0ABT8HWC6</accession>
<name>A0ABT8HWC6_9BACL</name>
<keyword evidence="2" id="KW-1185">Reference proteome</keyword>
<dbReference type="InterPro" id="IPR008964">
    <property type="entry name" value="Invasin/intimin_cell_adhesion"/>
</dbReference>
<organism evidence="1 2">
    <name type="scientific">Fictibacillus fluitans</name>
    <dbReference type="NCBI Taxonomy" id="3058422"/>
    <lineage>
        <taxon>Bacteria</taxon>
        <taxon>Bacillati</taxon>
        <taxon>Bacillota</taxon>
        <taxon>Bacilli</taxon>
        <taxon>Bacillales</taxon>
        <taxon>Fictibacillaceae</taxon>
        <taxon>Fictibacillus</taxon>
    </lineage>
</organism>
<dbReference type="Proteomes" id="UP001172721">
    <property type="component" value="Unassembled WGS sequence"/>
</dbReference>
<protein>
    <recommendedName>
        <fullName evidence="3">Big-1 domain-containing protein</fullName>
    </recommendedName>
</protein>
<evidence type="ECO:0000313" key="1">
    <source>
        <dbReference type="EMBL" id="MDN4525088.1"/>
    </source>
</evidence>